<proteinExistence type="predicted"/>
<evidence type="ECO:0000313" key="8">
    <source>
        <dbReference type="Proteomes" id="UP001500618"/>
    </source>
</evidence>
<comment type="caution">
    <text evidence="7">The sequence shown here is derived from an EMBL/GenBank/DDBJ whole genome shotgun (WGS) entry which is preliminary data.</text>
</comment>
<protein>
    <submittedName>
        <fullName evidence="7">DoxX family membrane protein</fullName>
    </submittedName>
</protein>
<evidence type="ECO:0000256" key="3">
    <source>
        <dbReference type="ARBA" id="ARBA00022989"/>
    </source>
</evidence>
<keyword evidence="8" id="KW-1185">Reference proteome</keyword>
<dbReference type="Pfam" id="PF07291">
    <property type="entry name" value="MauE"/>
    <property type="match status" value="1"/>
</dbReference>
<dbReference type="Proteomes" id="UP001500618">
    <property type="component" value="Unassembled WGS sequence"/>
</dbReference>
<keyword evidence="2 5" id="KW-0812">Transmembrane</keyword>
<feature type="transmembrane region" description="Helical" evidence="5">
    <location>
        <begin position="136"/>
        <end position="158"/>
    </location>
</feature>
<name>A0ABN2FXF2_9ACTN</name>
<dbReference type="RefSeq" id="WP_344307323.1">
    <property type="nucleotide sequence ID" value="NZ_BAAANY010000002.1"/>
</dbReference>
<feature type="transmembrane region" description="Helical" evidence="5">
    <location>
        <begin position="21"/>
        <end position="43"/>
    </location>
</feature>
<comment type="subcellular location">
    <subcellularLocation>
        <location evidence="1">Membrane</location>
        <topology evidence="1">Multi-pass membrane protein</topology>
    </subcellularLocation>
</comment>
<feature type="transmembrane region" description="Helical" evidence="5">
    <location>
        <begin position="97"/>
        <end position="116"/>
    </location>
</feature>
<evidence type="ECO:0000259" key="6">
    <source>
        <dbReference type="Pfam" id="PF07291"/>
    </source>
</evidence>
<gene>
    <name evidence="7" type="ORF">GCM10009765_08790</name>
</gene>
<evidence type="ECO:0000313" key="7">
    <source>
        <dbReference type="EMBL" id="GAA1661509.1"/>
    </source>
</evidence>
<feature type="domain" description="Methylamine utilisation protein MauE" evidence="6">
    <location>
        <begin position="21"/>
        <end position="154"/>
    </location>
</feature>
<keyword evidence="4 5" id="KW-0472">Membrane</keyword>
<evidence type="ECO:0000256" key="2">
    <source>
        <dbReference type="ARBA" id="ARBA00022692"/>
    </source>
</evidence>
<evidence type="ECO:0000256" key="1">
    <source>
        <dbReference type="ARBA" id="ARBA00004141"/>
    </source>
</evidence>
<dbReference type="InterPro" id="IPR009908">
    <property type="entry name" value="Methylamine_util_MauE"/>
</dbReference>
<organism evidence="7 8">
    <name type="scientific">Fodinicola feengrottensis</name>
    <dbReference type="NCBI Taxonomy" id="435914"/>
    <lineage>
        <taxon>Bacteria</taxon>
        <taxon>Bacillati</taxon>
        <taxon>Actinomycetota</taxon>
        <taxon>Actinomycetes</taxon>
        <taxon>Mycobacteriales</taxon>
        <taxon>Fodinicola</taxon>
    </lineage>
</organism>
<keyword evidence="3 5" id="KW-1133">Transmembrane helix</keyword>
<reference evidence="7 8" key="1">
    <citation type="journal article" date="2019" name="Int. J. Syst. Evol. Microbiol.">
        <title>The Global Catalogue of Microorganisms (GCM) 10K type strain sequencing project: providing services to taxonomists for standard genome sequencing and annotation.</title>
        <authorList>
            <consortium name="The Broad Institute Genomics Platform"/>
            <consortium name="The Broad Institute Genome Sequencing Center for Infectious Disease"/>
            <person name="Wu L."/>
            <person name="Ma J."/>
        </authorList>
    </citation>
    <scope>NUCLEOTIDE SEQUENCE [LARGE SCALE GENOMIC DNA]</scope>
    <source>
        <strain evidence="7 8">JCM 14718</strain>
    </source>
</reference>
<feature type="transmembrane region" description="Helical" evidence="5">
    <location>
        <begin position="63"/>
        <end position="85"/>
    </location>
</feature>
<sequence>MTQVSVQRPAGRTAWWPATQPWLSTVLRLALAVIWILAAWPKVTDLDNNIRSVRAYELGIPDTLVQVIGIGQPFLELVLGLLLIVGLGVRLMSAASALLFVIYIVGIISVWVRGLRIDCGCFSSGGQLAAGVDPQYAIEIARDLGFVAIAVVLVIWPLSKLSVDGLIRHLSTSGLTAADLADGDEDEENE</sequence>
<accession>A0ABN2FXF2</accession>
<dbReference type="EMBL" id="BAAANY010000002">
    <property type="protein sequence ID" value="GAA1661509.1"/>
    <property type="molecule type" value="Genomic_DNA"/>
</dbReference>
<evidence type="ECO:0000256" key="4">
    <source>
        <dbReference type="ARBA" id="ARBA00023136"/>
    </source>
</evidence>
<evidence type="ECO:0000256" key="5">
    <source>
        <dbReference type="SAM" id="Phobius"/>
    </source>
</evidence>